<comment type="caution">
    <text evidence="1">The sequence shown here is derived from an EMBL/GenBank/DDBJ whole genome shotgun (WGS) entry which is preliminary data.</text>
</comment>
<name>A0A540VCJ0_9GAMM</name>
<dbReference type="AlphaFoldDB" id="A0A540VCJ0"/>
<proteinExistence type="predicted"/>
<dbReference type="EMBL" id="VIFK01000453">
    <property type="protein sequence ID" value="TQE93793.1"/>
    <property type="molecule type" value="Genomic_DNA"/>
</dbReference>
<sequence>MGGPKFTPEEDRIVRKYCGKKSAAEIGTILGRPVGGVRSSLRRQGLKNTLHGDAHWGCKVDGLRISMVHTLLDAGFAPSEVHRMFSTPLDISYKYITQIACARYRKRG</sequence>
<accession>A0A540VCJ0</accession>
<reference evidence="1 2" key="1">
    <citation type="submission" date="2019-06" db="EMBL/GenBank/DDBJ databases">
        <title>Metagenome assembled Genome of Spiribacter salinus SL48-SHIP from the microbial mat of Salt Lake 48 (Novosibirsk region, Russia).</title>
        <authorList>
            <person name="Shipova A."/>
            <person name="Rozanov A.S."/>
            <person name="Bryanskaya A.V."/>
            <person name="Peltek S.E."/>
        </authorList>
    </citation>
    <scope>NUCLEOTIDE SEQUENCE [LARGE SCALE GENOMIC DNA]</scope>
    <source>
        <strain evidence="1">SL48-SHIP-2</strain>
    </source>
</reference>
<organism evidence="1 2">
    <name type="scientific">Spiribacter salinus</name>
    <dbReference type="NCBI Taxonomy" id="1335746"/>
    <lineage>
        <taxon>Bacteria</taxon>
        <taxon>Pseudomonadati</taxon>
        <taxon>Pseudomonadota</taxon>
        <taxon>Gammaproteobacteria</taxon>
        <taxon>Chromatiales</taxon>
        <taxon>Ectothiorhodospiraceae</taxon>
        <taxon>Spiribacter</taxon>
    </lineage>
</organism>
<dbReference type="Proteomes" id="UP000315400">
    <property type="component" value="Unassembled WGS sequence"/>
</dbReference>
<evidence type="ECO:0000313" key="1">
    <source>
        <dbReference type="EMBL" id="TQE93793.1"/>
    </source>
</evidence>
<protein>
    <submittedName>
        <fullName evidence="1">Sigma-70 family RNA polymerase sigma factor</fullName>
    </submittedName>
</protein>
<gene>
    <name evidence="1" type="ORF">FKY71_18005</name>
</gene>
<evidence type="ECO:0000313" key="2">
    <source>
        <dbReference type="Proteomes" id="UP000315400"/>
    </source>
</evidence>